<name>A0A7J7JIB7_BUGNE</name>
<organism evidence="1 2">
    <name type="scientific">Bugula neritina</name>
    <name type="common">Brown bryozoan</name>
    <name type="synonym">Sertularia neritina</name>
    <dbReference type="NCBI Taxonomy" id="10212"/>
    <lineage>
        <taxon>Eukaryota</taxon>
        <taxon>Metazoa</taxon>
        <taxon>Spiralia</taxon>
        <taxon>Lophotrochozoa</taxon>
        <taxon>Bryozoa</taxon>
        <taxon>Gymnolaemata</taxon>
        <taxon>Cheilostomatida</taxon>
        <taxon>Flustrina</taxon>
        <taxon>Buguloidea</taxon>
        <taxon>Bugulidae</taxon>
        <taxon>Bugula</taxon>
    </lineage>
</organism>
<dbReference type="EMBL" id="VXIV02002419">
    <property type="protein sequence ID" value="KAF6025855.1"/>
    <property type="molecule type" value="Genomic_DNA"/>
</dbReference>
<dbReference type="Gene3D" id="3.40.50.1000">
    <property type="entry name" value="HAD superfamily/HAD-like"/>
    <property type="match status" value="1"/>
</dbReference>
<dbReference type="Gene3D" id="1.10.150.240">
    <property type="entry name" value="Putative phosphatase, domain 2"/>
    <property type="match status" value="1"/>
</dbReference>
<evidence type="ECO:0000313" key="1">
    <source>
        <dbReference type="EMBL" id="KAF6025855.1"/>
    </source>
</evidence>
<keyword evidence="2" id="KW-1185">Reference proteome</keyword>
<dbReference type="SUPFAM" id="SSF56784">
    <property type="entry name" value="HAD-like"/>
    <property type="match status" value="1"/>
</dbReference>
<accession>A0A7J7JIB7</accession>
<dbReference type="NCBIfam" id="TIGR01509">
    <property type="entry name" value="HAD-SF-IA-v3"/>
    <property type="match status" value="1"/>
</dbReference>
<dbReference type="InterPro" id="IPR023198">
    <property type="entry name" value="PGP-like_dom2"/>
</dbReference>
<dbReference type="Pfam" id="PF00702">
    <property type="entry name" value="Hydrolase"/>
    <property type="match status" value="1"/>
</dbReference>
<dbReference type="AlphaFoldDB" id="A0A7J7JIB7"/>
<gene>
    <name evidence="1" type="ORF">EB796_015835</name>
</gene>
<dbReference type="InterPro" id="IPR023214">
    <property type="entry name" value="HAD_sf"/>
</dbReference>
<dbReference type="InterPro" id="IPR036412">
    <property type="entry name" value="HAD-like_sf"/>
</dbReference>
<dbReference type="InterPro" id="IPR006439">
    <property type="entry name" value="HAD-SF_hydro_IA"/>
</dbReference>
<protein>
    <recommendedName>
        <fullName evidence="3">HDHD1</fullName>
    </recommendedName>
</protein>
<sequence length="206" mass="22676">MMGTAEVDSTKLLIDHFNLPLSVEEVISLTHQGYVKYFPEAKLLPGAEKLVRHLHSKGVQIAVATGSSEKKYDLKITHHKELFSLLILFSLFSHVVFASDDPEVRQGKPCPDVFTVCAKRFPSPLPASPSNVLVFEDASNGVEAAVAAGMPCVLVPDVNLDITKVKDKAAEVLKCQALTVLHCSQVMLISRSYLLHHVKVSYYHNI</sequence>
<evidence type="ECO:0008006" key="3">
    <source>
        <dbReference type="Google" id="ProtNLM"/>
    </source>
</evidence>
<dbReference type="FunFam" id="3.40.50.1000:FF:000055">
    <property type="entry name" value="Haloacid dehalogenase-like hydrolase family protein"/>
    <property type="match status" value="1"/>
</dbReference>
<dbReference type="OrthoDB" id="40579at2759"/>
<reference evidence="1" key="1">
    <citation type="submission" date="2020-06" db="EMBL/GenBank/DDBJ databases">
        <title>Draft genome of Bugula neritina, a colonial animal packing powerful symbionts and potential medicines.</title>
        <authorList>
            <person name="Rayko M."/>
        </authorList>
    </citation>
    <scope>NUCLEOTIDE SEQUENCE [LARGE SCALE GENOMIC DNA]</scope>
    <source>
        <strain evidence="1">Kwan_BN1</strain>
    </source>
</reference>
<dbReference type="PANTHER" id="PTHR18901:SF38">
    <property type="entry name" value="PSEUDOURIDINE-5'-PHOSPHATASE"/>
    <property type="match status" value="1"/>
</dbReference>
<comment type="caution">
    <text evidence="1">The sequence shown here is derived from an EMBL/GenBank/DDBJ whole genome shotgun (WGS) entry which is preliminary data.</text>
</comment>
<dbReference type="GO" id="GO:0016791">
    <property type="term" value="F:phosphatase activity"/>
    <property type="evidence" value="ECO:0007669"/>
    <property type="project" value="TreeGrafter"/>
</dbReference>
<proteinExistence type="predicted"/>
<dbReference type="Proteomes" id="UP000593567">
    <property type="component" value="Unassembled WGS sequence"/>
</dbReference>
<evidence type="ECO:0000313" key="2">
    <source>
        <dbReference type="Proteomes" id="UP000593567"/>
    </source>
</evidence>
<dbReference type="PANTHER" id="PTHR18901">
    <property type="entry name" value="2-DEOXYGLUCOSE-6-PHOSPHATE PHOSPHATASE 2"/>
    <property type="match status" value="1"/>
</dbReference>